<evidence type="ECO:0000256" key="1">
    <source>
        <dbReference type="ARBA" id="ARBA00006484"/>
    </source>
</evidence>
<dbReference type="Proteomes" id="UP001448614">
    <property type="component" value="Unassembled WGS sequence"/>
</dbReference>
<keyword evidence="2" id="KW-0560">Oxidoreductase</keyword>
<dbReference type="InterPro" id="IPR020904">
    <property type="entry name" value="Sc_DH/Rdtase_CS"/>
</dbReference>
<evidence type="ECO:0000256" key="2">
    <source>
        <dbReference type="ARBA" id="ARBA00023002"/>
    </source>
</evidence>
<dbReference type="PANTHER" id="PTHR24321:SF15">
    <property type="entry name" value="OXIDOREDUCTASE UCPA"/>
    <property type="match status" value="1"/>
</dbReference>
<dbReference type="Pfam" id="PF13561">
    <property type="entry name" value="adh_short_C2"/>
    <property type="match status" value="1"/>
</dbReference>
<dbReference type="InterPro" id="IPR036291">
    <property type="entry name" value="NAD(P)-bd_dom_sf"/>
</dbReference>
<comment type="caution">
    <text evidence="3">The sequence shown here is derived from an EMBL/GenBank/DDBJ whole genome shotgun (WGS) entry which is preliminary data.</text>
</comment>
<dbReference type="Gene3D" id="3.40.50.720">
    <property type="entry name" value="NAD(P)-binding Rossmann-like Domain"/>
    <property type="match status" value="1"/>
</dbReference>
<dbReference type="CDD" id="cd05233">
    <property type="entry name" value="SDR_c"/>
    <property type="match status" value="1"/>
</dbReference>
<organism evidence="3 4">
    <name type="scientific">Paenarthrobacter nicotinovorans</name>
    <name type="common">Arthrobacter nicotinovorans</name>
    <dbReference type="NCBI Taxonomy" id="29320"/>
    <lineage>
        <taxon>Bacteria</taxon>
        <taxon>Bacillati</taxon>
        <taxon>Actinomycetota</taxon>
        <taxon>Actinomycetes</taxon>
        <taxon>Micrococcales</taxon>
        <taxon>Micrococcaceae</taxon>
        <taxon>Paenarthrobacter</taxon>
    </lineage>
</organism>
<dbReference type="PRINTS" id="PR00081">
    <property type="entry name" value="GDHRDH"/>
</dbReference>
<dbReference type="SUPFAM" id="SSF51735">
    <property type="entry name" value="NAD(P)-binding Rossmann-fold domains"/>
    <property type="match status" value="1"/>
</dbReference>
<accession>A0ABV0GXW2</accession>
<name>A0ABV0GXW2_PAENI</name>
<proteinExistence type="inferred from homology"/>
<dbReference type="RefSeq" id="WP_051421489.1">
    <property type="nucleotide sequence ID" value="NZ_JBBMFV010000004.1"/>
</dbReference>
<dbReference type="InterPro" id="IPR002347">
    <property type="entry name" value="SDR_fam"/>
</dbReference>
<dbReference type="PROSITE" id="PS00061">
    <property type="entry name" value="ADH_SHORT"/>
    <property type="match status" value="1"/>
</dbReference>
<comment type="similarity">
    <text evidence="1">Belongs to the short-chain dehydrogenases/reductases (SDR) family.</text>
</comment>
<evidence type="ECO:0000313" key="3">
    <source>
        <dbReference type="EMBL" id="MEO3943360.1"/>
    </source>
</evidence>
<sequence length="261" mass="27408">MSELTQAATARIATPETYWPGRFQDQVILVTGAAGGLGSDTADRLAREGAKVVCTDVSAGGRGDGSSPSNCMALNVTQRQDWDHIVKDLLERYGRIDGALFAHGVQGPEVSVTDMPAEGWARTLSINLDGCLHGLASILPVLTGRAYGRIAILSSISAREGNPHQAAYSASKAGLVALVKTAAKEVAPYGVTVNSIAPSMMKTRLLQDLSPERNAQLLAKVPMGRVGLPEEFSALATWLLSAEASYMTGQTLDLSGGRNTA</sequence>
<evidence type="ECO:0000313" key="4">
    <source>
        <dbReference type="Proteomes" id="UP001448614"/>
    </source>
</evidence>
<dbReference type="EMBL" id="JBBMFV010000004">
    <property type="protein sequence ID" value="MEO3943360.1"/>
    <property type="molecule type" value="Genomic_DNA"/>
</dbReference>
<keyword evidence="4" id="KW-1185">Reference proteome</keyword>
<reference evidence="3 4" key="1">
    <citation type="journal article" date="2024" name="Appl. Microbiol. Biotechnol.">
        <title>Biosynthetic gene clusters with biotechnological applications in novel Antarctic isolates from Actinomycetota.</title>
        <authorList>
            <person name="Bruna P."/>
            <person name="Nunez-Montero K."/>
            <person name="Contreras M.J."/>
            <person name="Leal K."/>
            <person name="Garcia M."/>
            <person name="Abanto M."/>
            <person name="Barrientos L."/>
        </authorList>
    </citation>
    <scope>NUCLEOTIDE SEQUENCE [LARGE SCALE GENOMIC DNA]</scope>
    <source>
        <strain evidence="3 4">Se16.17</strain>
    </source>
</reference>
<gene>
    <name evidence="3" type="ORF">V3C41_19990</name>
</gene>
<dbReference type="PANTHER" id="PTHR24321">
    <property type="entry name" value="DEHYDROGENASES, SHORT CHAIN"/>
    <property type="match status" value="1"/>
</dbReference>
<protein>
    <submittedName>
        <fullName evidence="3">SDR family NAD(P)-dependent oxidoreductase</fullName>
    </submittedName>
</protein>